<dbReference type="SMART" id="SM00643">
    <property type="entry name" value="C345C"/>
    <property type="match status" value="1"/>
</dbReference>
<dbReference type="InterPro" id="IPR013273">
    <property type="entry name" value="ADAMTS/ADAMTS-like"/>
</dbReference>
<dbReference type="AlphaFoldDB" id="A0A8B9Q5V9"/>
<dbReference type="InterPro" id="IPR045371">
    <property type="entry name" value="ADAMTS_CR_3"/>
</dbReference>
<feature type="region of interest" description="Disordered" evidence="5">
    <location>
        <begin position="1"/>
        <end position="29"/>
    </location>
</feature>
<evidence type="ECO:0000256" key="5">
    <source>
        <dbReference type="SAM" id="MobiDB-lite"/>
    </source>
</evidence>
<dbReference type="GO" id="GO:0004222">
    <property type="term" value="F:metalloendopeptidase activity"/>
    <property type="evidence" value="ECO:0007669"/>
    <property type="project" value="TreeGrafter"/>
</dbReference>
<dbReference type="Pfam" id="PF00090">
    <property type="entry name" value="TSP_1"/>
    <property type="match status" value="1"/>
</dbReference>
<dbReference type="InterPro" id="IPR050439">
    <property type="entry name" value="ADAMTS_ADAMTS-like"/>
</dbReference>
<dbReference type="FunFam" id="2.20.100.10:FF:000001">
    <property type="entry name" value="semaphorin-5A isoform X1"/>
    <property type="match status" value="1"/>
</dbReference>
<dbReference type="Pfam" id="PF19236">
    <property type="entry name" value="ADAMTS_CR_3"/>
    <property type="match status" value="1"/>
</dbReference>
<evidence type="ECO:0000256" key="3">
    <source>
        <dbReference type="ARBA" id="ARBA00023157"/>
    </source>
</evidence>
<dbReference type="FunFam" id="2.40.50.120:FF:000021">
    <property type="entry name" value="ADAMTS like 5"/>
    <property type="match status" value="1"/>
</dbReference>
<dbReference type="InterPro" id="IPR000884">
    <property type="entry name" value="TSP1_rpt"/>
</dbReference>
<dbReference type="InterPro" id="IPR036383">
    <property type="entry name" value="TSP1_rpt_sf"/>
</dbReference>
<keyword evidence="2" id="KW-0964">Secreted</keyword>
<reference evidence="7" key="1">
    <citation type="submission" date="2025-08" db="UniProtKB">
        <authorList>
            <consortium name="Ensembl"/>
        </authorList>
    </citation>
    <scope>IDENTIFICATION</scope>
</reference>
<evidence type="ECO:0000256" key="2">
    <source>
        <dbReference type="ARBA" id="ARBA00022525"/>
    </source>
</evidence>
<feature type="disulfide bond" evidence="4">
    <location>
        <begin position="45"/>
        <end position="80"/>
    </location>
</feature>
<dbReference type="PROSITE" id="PS50092">
    <property type="entry name" value="TSP1"/>
    <property type="match status" value="1"/>
</dbReference>
<name>A0A8B9Q5V9_APTOW</name>
<dbReference type="Gene3D" id="2.40.50.120">
    <property type="match status" value="1"/>
</dbReference>
<sequence>PGSLELYPGPQLHEPALGTPARGPEPPALGAWGPWGPWSACSSTCGDGVAIRTRRCLRVPGEERCEGEPRQYRVCQLHGCPSGSVPFRAMQCSVYDAKPVLGAPAGYRWVPFHGAPNACDLNCLAVGHNFYYTFGRVLDGTRCSPGSPDLCVGGRCLSAGCDGILGSGARPNACGQCDGGPDACLFVHRVFQGAHPSSGECTTAPAPPWVNALALGSPVSSPNAVGAAPTHRPRDPPACSRAEGLGGPGGAASPLPSPLTRCSFAAAGRCGRCRTPKGRSQRIRHFCQSDFVFQARILATQAVGQETRYEVQVKTPYRHRFPLVSREYVWVSNTCGCPRLLPGREYLLMARRHVNHEHTLNRILLQDDSYARPWSPREERLVRDAARRCARPP</sequence>
<accession>A0A8B9Q5V9</accession>
<feature type="domain" description="NTR" evidence="6">
    <location>
        <begin position="270"/>
        <end position="389"/>
    </location>
</feature>
<dbReference type="GO" id="GO:0006508">
    <property type="term" value="P:proteolysis"/>
    <property type="evidence" value="ECO:0007669"/>
    <property type="project" value="TreeGrafter"/>
</dbReference>
<proteinExistence type="predicted"/>
<keyword evidence="3 4" id="KW-1015">Disulfide bond</keyword>
<dbReference type="GO" id="GO:0005576">
    <property type="term" value="C:extracellular region"/>
    <property type="evidence" value="ECO:0007669"/>
    <property type="project" value="UniProtKB-SubCell"/>
</dbReference>
<comment type="subcellular location">
    <subcellularLocation>
        <location evidence="1">Secreted</location>
    </subcellularLocation>
</comment>
<evidence type="ECO:0000256" key="1">
    <source>
        <dbReference type="ARBA" id="ARBA00004613"/>
    </source>
</evidence>
<keyword evidence="8" id="KW-1185">Reference proteome</keyword>
<dbReference type="Pfam" id="PF01759">
    <property type="entry name" value="NTR"/>
    <property type="match status" value="1"/>
</dbReference>
<dbReference type="GO" id="GO:0031012">
    <property type="term" value="C:extracellular matrix"/>
    <property type="evidence" value="ECO:0007669"/>
    <property type="project" value="TreeGrafter"/>
</dbReference>
<evidence type="ECO:0000259" key="6">
    <source>
        <dbReference type="PROSITE" id="PS50189"/>
    </source>
</evidence>
<evidence type="ECO:0000313" key="8">
    <source>
        <dbReference type="Proteomes" id="UP000694424"/>
    </source>
</evidence>
<organism evidence="7 8">
    <name type="scientific">Apteryx owenii</name>
    <name type="common">Little spotted kiwi</name>
    <dbReference type="NCBI Taxonomy" id="8824"/>
    <lineage>
        <taxon>Eukaryota</taxon>
        <taxon>Metazoa</taxon>
        <taxon>Chordata</taxon>
        <taxon>Craniata</taxon>
        <taxon>Vertebrata</taxon>
        <taxon>Euteleostomi</taxon>
        <taxon>Archelosauria</taxon>
        <taxon>Archosauria</taxon>
        <taxon>Dinosauria</taxon>
        <taxon>Saurischia</taxon>
        <taxon>Theropoda</taxon>
        <taxon>Coelurosauria</taxon>
        <taxon>Aves</taxon>
        <taxon>Palaeognathae</taxon>
        <taxon>Apterygiformes</taxon>
        <taxon>Apterygidae</taxon>
        <taxon>Apteryx</taxon>
    </lineage>
</organism>
<feature type="region of interest" description="Disordered" evidence="5">
    <location>
        <begin position="221"/>
        <end position="253"/>
    </location>
</feature>
<evidence type="ECO:0000313" key="7">
    <source>
        <dbReference type="Ensembl" id="ENSAOWP00000020847.1"/>
    </source>
</evidence>
<feature type="disulfide bond" evidence="4">
    <location>
        <begin position="56"/>
        <end position="65"/>
    </location>
</feature>
<feature type="disulfide bond" evidence="4">
    <location>
        <begin position="41"/>
        <end position="75"/>
    </location>
</feature>
<dbReference type="PANTHER" id="PTHR13723">
    <property type="entry name" value="ADAMTS A DISINTEGRIN AND METALLOPROTEASE WITH THROMBOSPONDIN MOTIFS PROTEASE"/>
    <property type="match status" value="1"/>
</dbReference>
<dbReference type="GO" id="GO:0030198">
    <property type="term" value="P:extracellular matrix organization"/>
    <property type="evidence" value="ECO:0007669"/>
    <property type="project" value="InterPro"/>
</dbReference>
<protein>
    <submittedName>
        <fullName evidence="7">ADAMTS like 5</fullName>
    </submittedName>
</protein>
<dbReference type="PROSITE" id="PS50189">
    <property type="entry name" value="NTR"/>
    <property type="match status" value="1"/>
</dbReference>
<evidence type="ECO:0000256" key="4">
    <source>
        <dbReference type="PIRSR" id="PIRSR613273-3"/>
    </source>
</evidence>
<dbReference type="SMART" id="SM00209">
    <property type="entry name" value="TSP1"/>
    <property type="match status" value="1"/>
</dbReference>
<dbReference type="InterPro" id="IPR001134">
    <property type="entry name" value="Netrin_domain"/>
</dbReference>
<dbReference type="SUPFAM" id="SSF50242">
    <property type="entry name" value="TIMP-like"/>
    <property type="match status" value="1"/>
</dbReference>
<dbReference type="Proteomes" id="UP000694424">
    <property type="component" value="Unplaced"/>
</dbReference>
<reference evidence="7" key="2">
    <citation type="submission" date="2025-09" db="UniProtKB">
        <authorList>
            <consortium name="Ensembl"/>
        </authorList>
    </citation>
    <scope>IDENTIFICATION</scope>
</reference>
<dbReference type="PRINTS" id="PR01857">
    <property type="entry name" value="ADAMTSFAMILY"/>
</dbReference>
<dbReference type="Gene3D" id="2.20.100.10">
    <property type="entry name" value="Thrombospondin type-1 (TSP1) repeat"/>
    <property type="match status" value="1"/>
</dbReference>
<dbReference type="SUPFAM" id="SSF82895">
    <property type="entry name" value="TSP-1 type 1 repeat"/>
    <property type="match status" value="1"/>
</dbReference>
<dbReference type="InterPro" id="IPR008993">
    <property type="entry name" value="TIMP-like_OB-fold"/>
</dbReference>
<dbReference type="InterPro" id="IPR018933">
    <property type="entry name" value="Netrin_module_non-TIMP"/>
</dbReference>
<dbReference type="CDD" id="cd03523">
    <property type="entry name" value="NTR_like"/>
    <property type="match status" value="1"/>
</dbReference>
<dbReference type="Ensembl" id="ENSAOWT00000023614.1">
    <property type="protein sequence ID" value="ENSAOWP00000020847.1"/>
    <property type="gene ID" value="ENSAOWG00000014099.1"/>
</dbReference>
<dbReference type="PANTHER" id="PTHR13723:SF173">
    <property type="entry name" value="ADAMTS-LIKE PROTEIN 5"/>
    <property type="match status" value="1"/>
</dbReference>